<comment type="caution">
    <text evidence="4">The sequence shown here is derived from an EMBL/GenBank/DDBJ whole genome shotgun (WGS) entry which is preliminary data.</text>
</comment>
<dbReference type="Proteomes" id="UP001174136">
    <property type="component" value="Unassembled WGS sequence"/>
</dbReference>
<gene>
    <name evidence="4" type="primary">CADM4</name>
    <name evidence="4" type="ORF">N1851_002066</name>
</gene>
<evidence type="ECO:0000256" key="1">
    <source>
        <dbReference type="SAM" id="MobiDB-lite"/>
    </source>
</evidence>
<dbReference type="EMBL" id="JAOPHQ010000283">
    <property type="protein sequence ID" value="KAK0155587.1"/>
    <property type="molecule type" value="Genomic_DNA"/>
</dbReference>
<name>A0AA47PDD2_MERPO</name>
<dbReference type="Pfam" id="PF13895">
    <property type="entry name" value="Ig_2"/>
    <property type="match status" value="2"/>
</dbReference>
<organism evidence="4 5">
    <name type="scientific">Merluccius polli</name>
    <name type="common">Benguela hake</name>
    <name type="synonym">Merluccius cadenati</name>
    <dbReference type="NCBI Taxonomy" id="89951"/>
    <lineage>
        <taxon>Eukaryota</taxon>
        <taxon>Metazoa</taxon>
        <taxon>Chordata</taxon>
        <taxon>Craniata</taxon>
        <taxon>Vertebrata</taxon>
        <taxon>Euteleostomi</taxon>
        <taxon>Actinopterygii</taxon>
        <taxon>Neopterygii</taxon>
        <taxon>Teleostei</taxon>
        <taxon>Neoteleostei</taxon>
        <taxon>Acanthomorphata</taxon>
        <taxon>Zeiogadaria</taxon>
        <taxon>Gadariae</taxon>
        <taxon>Gadiformes</taxon>
        <taxon>Gadoidei</taxon>
        <taxon>Merlucciidae</taxon>
        <taxon>Merluccius</taxon>
    </lineage>
</organism>
<evidence type="ECO:0000259" key="3">
    <source>
        <dbReference type="PROSITE" id="PS50835"/>
    </source>
</evidence>
<sequence length="403" mass="43281">MYGLFITIVIPIVILIIIPIISRVSAGDWSVNVPINPVCAVVGSTVVLPCSYDYPEDPSSQPSVSAEQDASMKEGQTRKVPSEMWCLGSSRCITQSYVFHSAGIFLDPAYNNRVKYLGLPGTKNCSLQISEVRMSDGGAYVFYVITSHPTQKMPPQTGVRLLVSDSPDAVTVSVSPRGVVTKGESVHLACCSPTAGPAGRYHWFMDHASNSTTNREYPGQVWTMNEAQANASGTYFCQVQTAEGSRHSTNITIDVQYPPYNTTVMILRPGLLTEGLVLTCSSDANPPVHTYTWHQGPGCLTTEGRTMETLDTPIGIHQTLHTNITTEESGPYCCVASNDLGSHNRTLMLSGGSIGGCMSSHHYRKVCQGQGEGLGPGWPHAPAKMSLATSSATPTKSDINESS</sequence>
<dbReference type="InterPro" id="IPR007110">
    <property type="entry name" value="Ig-like_dom"/>
</dbReference>
<dbReference type="AlphaFoldDB" id="A0AA47PDD2"/>
<dbReference type="InterPro" id="IPR013783">
    <property type="entry name" value="Ig-like_fold"/>
</dbReference>
<evidence type="ECO:0000313" key="5">
    <source>
        <dbReference type="Proteomes" id="UP001174136"/>
    </source>
</evidence>
<dbReference type="InterPro" id="IPR036179">
    <property type="entry name" value="Ig-like_dom_sf"/>
</dbReference>
<dbReference type="SUPFAM" id="SSF48726">
    <property type="entry name" value="Immunoglobulin"/>
    <property type="match status" value="3"/>
</dbReference>
<keyword evidence="2" id="KW-0732">Signal</keyword>
<dbReference type="PROSITE" id="PS50835">
    <property type="entry name" value="IG_LIKE"/>
    <property type="match status" value="2"/>
</dbReference>
<feature type="chain" id="PRO_5041338325" evidence="2">
    <location>
        <begin position="27"/>
        <end position="403"/>
    </location>
</feature>
<feature type="region of interest" description="Disordered" evidence="1">
    <location>
        <begin position="58"/>
        <end position="77"/>
    </location>
</feature>
<evidence type="ECO:0000313" key="4">
    <source>
        <dbReference type="EMBL" id="KAK0155587.1"/>
    </source>
</evidence>
<feature type="compositionally biased region" description="Polar residues" evidence="1">
    <location>
        <begin position="387"/>
        <end position="403"/>
    </location>
</feature>
<protein>
    <submittedName>
        <fullName evidence="4">Cell adhesion molecule 4</fullName>
    </submittedName>
</protein>
<evidence type="ECO:0000256" key="2">
    <source>
        <dbReference type="SAM" id="SignalP"/>
    </source>
</evidence>
<proteinExistence type="predicted"/>
<dbReference type="PANTHER" id="PTHR46013:SF4">
    <property type="entry name" value="B-CELL RECEPTOR CD22-RELATED"/>
    <property type="match status" value="1"/>
</dbReference>
<feature type="compositionally biased region" description="Polar residues" evidence="1">
    <location>
        <begin position="58"/>
        <end position="68"/>
    </location>
</feature>
<dbReference type="SMART" id="SM00409">
    <property type="entry name" value="IG"/>
    <property type="match status" value="3"/>
</dbReference>
<accession>A0AA47PDD2</accession>
<dbReference type="InterPro" id="IPR003599">
    <property type="entry name" value="Ig_sub"/>
</dbReference>
<reference evidence="4" key="1">
    <citation type="journal article" date="2023" name="Front. Mar. Sci.">
        <title>A new Merluccius polli reference genome to investigate the effects of global change in West African waters.</title>
        <authorList>
            <person name="Mateo J.L."/>
            <person name="Blanco-Fernandez C."/>
            <person name="Garcia-Vazquez E."/>
            <person name="Machado-Schiaffino G."/>
        </authorList>
    </citation>
    <scope>NUCLEOTIDE SEQUENCE</scope>
    <source>
        <strain evidence="4">C29</strain>
        <tissue evidence="4">Fin</tissue>
    </source>
</reference>
<feature type="region of interest" description="Disordered" evidence="1">
    <location>
        <begin position="374"/>
        <end position="403"/>
    </location>
</feature>
<dbReference type="PANTHER" id="PTHR46013">
    <property type="entry name" value="VASCULAR CELL ADHESION MOLECULE 1"/>
    <property type="match status" value="1"/>
</dbReference>
<dbReference type="Gene3D" id="2.60.40.10">
    <property type="entry name" value="Immunoglobulins"/>
    <property type="match status" value="3"/>
</dbReference>
<feature type="domain" description="Ig-like" evidence="3">
    <location>
        <begin position="167"/>
        <end position="252"/>
    </location>
</feature>
<feature type="domain" description="Ig-like" evidence="3">
    <location>
        <begin position="258"/>
        <end position="350"/>
    </location>
</feature>
<feature type="signal peptide" evidence="2">
    <location>
        <begin position="1"/>
        <end position="26"/>
    </location>
</feature>
<keyword evidence="5" id="KW-1185">Reference proteome</keyword>